<keyword evidence="2" id="KW-0342">GTP-binding</keyword>
<dbReference type="KEGG" id="tne:Tneu_0918"/>
<keyword evidence="5" id="KW-1185">Reference proteome</keyword>
<feature type="domain" description="OBG-type G" evidence="3">
    <location>
        <begin position="175"/>
        <end position="351"/>
    </location>
</feature>
<dbReference type="PANTHER" id="PTHR45759">
    <property type="entry name" value="NUCLEOLAR GTP-BINDING PROTEIN 1"/>
    <property type="match status" value="1"/>
</dbReference>
<dbReference type="HOGENOM" id="CLU_011784_0_0_2"/>
<name>B1YDJ2_PYRNV</name>
<sequence>MWAAPSVEVVDKSKLPYVYTADELISMFLAAYEREEARGSVAEPAFVKQKRLEIKRIVSSGRAVASVLRRTALAMPFLDRLHPFYRDLMDVVFGAQSYKHAVAKVGNAHLAVRAIAKEAIAAVRTAPDKGAIHAARRMYRGRVVDLLNDLRPELDKLREVVAFLRRLPAVDPNLFTIVVAGAPNVGKSSFVRCVSSARPEVADYPFTTKQIHVGHIRIRGDVVQVVDTPGLLDRPLSERNAIERQAVLALRHLAGAIVFLVDPTPHSGFPLEMQLNLYREISASFQAPLVAVVNKVDIASPAELERARDLFSPIGEVSTLDCRGTGEVVNYVLAKFYVPAALERLRAARRS</sequence>
<evidence type="ECO:0000256" key="2">
    <source>
        <dbReference type="ARBA" id="ARBA00023134"/>
    </source>
</evidence>
<dbReference type="Proteomes" id="UP000001694">
    <property type="component" value="Chromosome"/>
</dbReference>
<evidence type="ECO:0000313" key="5">
    <source>
        <dbReference type="Proteomes" id="UP000001694"/>
    </source>
</evidence>
<dbReference type="eggNOG" id="arCOG00352">
    <property type="taxonomic scope" value="Archaea"/>
</dbReference>
<dbReference type="AlphaFoldDB" id="B1YDJ2"/>
<dbReference type="Gene3D" id="3.40.50.300">
    <property type="entry name" value="P-loop containing nucleotide triphosphate hydrolases"/>
    <property type="match status" value="1"/>
</dbReference>
<dbReference type="EMBL" id="CP001014">
    <property type="protein sequence ID" value="ACB39855.1"/>
    <property type="molecule type" value="Genomic_DNA"/>
</dbReference>
<evidence type="ECO:0000256" key="1">
    <source>
        <dbReference type="ARBA" id="ARBA00022741"/>
    </source>
</evidence>
<evidence type="ECO:0000313" key="4">
    <source>
        <dbReference type="EMBL" id="ACB39855.1"/>
    </source>
</evidence>
<keyword evidence="1" id="KW-0547">Nucleotide-binding</keyword>
<dbReference type="PROSITE" id="PS51710">
    <property type="entry name" value="G_OBG"/>
    <property type="match status" value="1"/>
</dbReference>
<organism evidence="4 5">
    <name type="scientific">Pyrobaculum neutrophilum (strain DSM 2338 / JCM 9278 / NBRC 100436 / V24Sta)</name>
    <name type="common">Thermoproteus neutrophilus</name>
    <dbReference type="NCBI Taxonomy" id="444157"/>
    <lineage>
        <taxon>Archaea</taxon>
        <taxon>Thermoproteota</taxon>
        <taxon>Thermoprotei</taxon>
        <taxon>Thermoproteales</taxon>
        <taxon>Thermoproteaceae</taxon>
        <taxon>Pyrobaculum</taxon>
    </lineage>
</organism>
<proteinExistence type="predicted"/>
<dbReference type="GO" id="GO:0005525">
    <property type="term" value="F:GTP binding"/>
    <property type="evidence" value="ECO:0007669"/>
    <property type="project" value="UniProtKB-KW"/>
</dbReference>
<protein>
    <submittedName>
        <fullName evidence="4">Small GTP-binding protein</fullName>
    </submittedName>
</protein>
<dbReference type="InterPro" id="IPR010674">
    <property type="entry name" value="NOG1_Rossman_fold_dom"/>
</dbReference>
<reference evidence="4" key="1">
    <citation type="submission" date="2008-03" db="EMBL/GenBank/DDBJ databases">
        <title>Complete sequence of Thermoproteus neutrophilus V24Sta.</title>
        <authorList>
            <consortium name="US DOE Joint Genome Institute"/>
            <person name="Copeland A."/>
            <person name="Lucas S."/>
            <person name="Lapidus A."/>
            <person name="Glavina del Rio T."/>
            <person name="Dalin E."/>
            <person name="Tice H."/>
            <person name="Bruce D."/>
            <person name="Goodwin L."/>
            <person name="Pitluck S."/>
            <person name="Sims D."/>
            <person name="Brettin T."/>
            <person name="Detter J.C."/>
            <person name="Han C."/>
            <person name="Kuske C.R."/>
            <person name="Schmutz J."/>
            <person name="Larimer F."/>
            <person name="Land M."/>
            <person name="Hauser L."/>
            <person name="Kyrpides N."/>
            <person name="Mikhailova N."/>
            <person name="Biddle J.F."/>
            <person name="Zhang Z."/>
            <person name="Fitz-Gibbon S.T."/>
            <person name="Lowe T.M."/>
            <person name="Saltikov C."/>
            <person name="House C.H."/>
            <person name="Richardson P."/>
        </authorList>
    </citation>
    <scope>NUCLEOTIDE SEQUENCE [LARGE SCALE GENOMIC DNA]</scope>
    <source>
        <strain evidence="4">V24Sta</strain>
    </source>
</reference>
<evidence type="ECO:0000259" key="3">
    <source>
        <dbReference type="PROSITE" id="PS51710"/>
    </source>
</evidence>
<dbReference type="Gene3D" id="1.20.120.1190">
    <property type="match status" value="1"/>
</dbReference>
<dbReference type="SUPFAM" id="SSF52540">
    <property type="entry name" value="P-loop containing nucleoside triphosphate hydrolases"/>
    <property type="match status" value="1"/>
</dbReference>
<dbReference type="CDD" id="cd01897">
    <property type="entry name" value="NOG"/>
    <property type="match status" value="1"/>
</dbReference>
<dbReference type="Pfam" id="PF17835">
    <property type="entry name" value="NOG1_N"/>
    <property type="match status" value="1"/>
</dbReference>
<dbReference type="InterPro" id="IPR041623">
    <property type="entry name" value="NOG1_N"/>
</dbReference>
<accession>B1YDJ2</accession>
<dbReference type="InterPro" id="IPR027417">
    <property type="entry name" value="P-loop_NTPase"/>
</dbReference>
<dbReference type="STRING" id="444157.Tneu_0918"/>
<dbReference type="PRINTS" id="PR00326">
    <property type="entry name" value="GTP1OBG"/>
</dbReference>
<gene>
    <name evidence="4" type="ordered locus">Tneu_0918</name>
</gene>
<dbReference type="InterPro" id="IPR006073">
    <property type="entry name" value="GTP-bd"/>
</dbReference>
<dbReference type="InterPro" id="IPR031167">
    <property type="entry name" value="G_OBG"/>
</dbReference>
<dbReference type="Pfam" id="PF06858">
    <property type="entry name" value="NOG1"/>
    <property type="match status" value="1"/>
</dbReference>